<dbReference type="Proteomes" id="UP000298493">
    <property type="component" value="Unassembled WGS sequence"/>
</dbReference>
<protein>
    <submittedName>
        <fullName evidence="1">Uncharacterized protein</fullName>
    </submittedName>
</protein>
<evidence type="ECO:0000313" key="2">
    <source>
        <dbReference type="Proteomes" id="UP000298493"/>
    </source>
</evidence>
<dbReference type="EMBL" id="SNSC02000001">
    <property type="protein sequence ID" value="TID27336.1"/>
    <property type="molecule type" value="Genomic_DNA"/>
</dbReference>
<proteinExistence type="predicted"/>
<dbReference type="AlphaFoldDB" id="A0A4Z1PFH5"/>
<reference evidence="1 2" key="1">
    <citation type="submission" date="2019-04" db="EMBL/GenBank/DDBJ databases">
        <title>High contiguity whole genome sequence and gene annotation resource for two Venturia nashicola isolates.</title>
        <authorList>
            <person name="Prokchorchik M."/>
            <person name="Won K."/>
            <person name="Lee Y."/>
            <person name="Choi E.D."/>
            <person name="Segonzac C."/>
            <person name="Sohn K.H."/>
        </authorList>
    </citation>
    <scope>NUCLEOTIDE SEQUENCE [LARGE SCALE GENOMIC DNA]</scope>
    <source>
        <strain evidence="1 2">PRI2</strain>
    </source>
</reference>
<comment type="caution">
    <text evidence="1">The sequence shown here is derived from an EMBL/GenBank/DDBJ whole genome shotgun (WGS) entry which is preliminary data.</text>
</comment>
<name>A0A4Z1PFH5_9PEZI</name>
<keyword evidence="2" id="KW-1185">Reference proteome</keyword>
<organism evidence="1 2">
    <name type="scientific">Venturia nashicola</name>
    <dbReference type="NCBI Taxonomy" id="86259"/>
    <lineage>
        <taxon>Eukaryota</taxon>
        <taxon>Fungi</taxon>
        <taxon>Dikarya</taxon>
        <taxon>Ascomycota</taxon>
        <taxon>Pezizomycotina</taxon>
        <taxon>Dothideomycetes</taxon>
        <taxon>Pleosporomycetidae</taxon>
        <taxon>Venturiales</taxon>
        <taxon>Venturiaceae</taxon>
        <taxon>Venturia</taxon>
    </lineage>
</organism>
<gene>
    <name evidence="1" type="ORF">E6O75_ATG00103</name>
</gene>
<evidence type="ECO:0000313" key="1">
    <source>
        <dbReference type="EMBL" id="TID27336.1"/>
    </source>
</evidence>
<sequence length="82" mass="8899">MSILSSCAFCPDNVVPRAAVLLVHMRVFGLNTTASLSRVHGATVPYAVKELWWVTRAPVATFSNTVWLVTAYGLVVFSCLAD</sequence>
<accession>A0A4Z1PFH5</accession>